<feature type="domain" description="Periplasmic binding protein" evidence="4">
    <location>
        <begin position="43"/>
        <end position="291"/>
    </location>
</feature>
<dbReference type="Gene3D" id="3.40.50.2300">
    <property type="match status" value="2"/>
</dbReference>
<evidence type="ECO:0000256" key="3">
    <source>
        <dbReference type="ARBA" id="ARBA00022729"/>
    </source>
</evidence>
<dbReference type="PROSITE" id="PS51257">
    <property type="entry name" value="PROKAR_LIPOPROTEIN"/>
    <property type="match status" value="1"/>
</dbReference>
<evidence type="ECO:0000259" key="4">
    <source>
        <dbReference type="Pfam" id="PF13407"/>
    </source>
</evidence>
<evidence type="ECO:0000313" key="6">
    <source>
        <dbReference type="Proteomes" id="UP001523566"/>
    </source>
</evidence>
<comment type="caution">
    <text evidence="5">The sequence shown here is derived from an EMBL/GenBank/DDBJ whole genome shotgun (WGS) entry which is preliminary data.</text>
</comment>
<evidence type="ECO:0000256" key="2">
    <source>
        <dbReference type="ARBA" id="ARBA00007639"/>
    </source>
</evidence>
<protein>
    <submittedName>
        <fullName evidence="5">Substrate-binding domain-containing protein</fullName>
    </submittedName>
</protein>
<comment type="subcellular location">
    <subcellularLocation>
        <location evidence="1">Cell envelope</location>
    </subcellularLocation>
</comment>
<comment type="similarity">
    <text evidence="2">Belongs to the bacterial solute-binding protein 2 family.</text>
</comment>
<dbReference type="SUPFAM" id="SSF53822">
    <property type="entry name" value="Periplasmic binding protein-like I"/>
    <property type="match status" value="1"/>
</dbReference>
<evidence type="ECO:0000313" key="5">
    <source>
        <dbReference type="EMBL" id="MCP1103013.1"/>
    </source>
</evidence>
<dbReference type="PANTHER" id="PTHR46847:SF1">
    <property type="entry name" value="D-ALLOSE-BINDING PERIPLASMIC PROTEIN-RELATED"/>
    <property type="match status" value="1"/>
</dbReference>
<dbReference type="InterPro" id="IPR028082">
    <property type="entry name" value="Peripla_BP_I"/>
</dbReference>
<dbReference type="InterPro" id="IPR025997">
    <property type="entry name" value="SBP_2_dom"/>
</dbReference>
<reference evidence="5 6" key="1">
    <citation type="journal article" date="2022" name="Genome Biol. Evol.">
        <title>Host diet, physiology and behaviors set the stage for Lachnospiraceae cladogenesis.</title>
        <authorList>
            <person name="Vera-Ponce De Leon A."/>
            <person name="Schneider M."/>
            <person name="Jahnes B.C."/>
            <person name="Sadowski V."/>
            <person name="Camuy-Velez L.A."/>
            <person name="Duan J."/>
            <person name="Sabree Z.L."/>
        </authorList>
    </citation>
    <scope>NUCLEOTIDE SEQUENCE [LARGE SCALE GENOMIC DNA]</scope>
    <source>
        <strain evidence="5 6">PAL113</strain>
    </source>
</reference>
<dbReference type="PANTHER" id="PTHR46847">
    <property type="entry name" value="D-ALLOSE-BINDING PERIPLASMIC PROTEIN-RELATED"/>
    <property type="match status" value="1"/>
</dbReference>
<sequence>MKKIIAGLLIVMMLMVMIIGCSEKNEEKSKKQDGKIDWSDMSIGWSPANLSNELQVALTDELTKELDALGAKLMTSDPQGDAVTQVEQVENYISRGVDMILMSPCDAAACGVVVDEAKEAGIPMIIVNCKMDNMDNALCYVGCDDTSAGEMLMEYAAEKIGEKGSIAILRGPDGLDAQIKRTAGIDNVLKDKKDIKVESTLAADWKTDKAMTTVENWLQTMNLNAVICENDEMAIGAVEAIKGQGLSCEEVKVFGIDGIDSAYESISKNEMTATLLQDAKAIANRTVEVVQIYEETGTVDKEYIIDWVIVDGTNINDYYTK</sequence>
<proteinExistence type="inferred from homology"/>
<name>A0ABT1EB04_9FIRM</name>
<dbReference type="Proteomes" id="UP001523566">
    <property type="component" value="Unassembled WGS sequence"/>
</dbReference>
<dbReference type="EMBL" id="JAMZFW010000016">
    <property type="protein sequence ID" value="MCP1103013.1"/>
    <property type="molecule type" value="Genomic_DNA"/>
</dbReference>
<organism evidence="5 6">
    <name type="scientific">Aequitasia blattaphilus</name>
    <dbReference type="NCBI Taxonomy" id="2949332"/>
    <lineage>
        <taxon>Bacteria</taxon>
        <taxon>Bacillati</taxon>
        <taxon>Bacillota</taxon>
        <taxon>Clostridia</taxon>
        <taxon>Lachnospirales</taxon>
        <taxon>Lachnospiraceae</taxon>
        <taxon>Aequitasia</taxon>
    </lineage>
</organism>
<gene>
    <name evidence="5" type="ORF">NK125_11350</name>
</gene>
<evidence type="ECO:0000256" key="1">
    <source>
        <dbReference type="ARBA" id="ARBA00004196"/>
    </source>
</evidence>
<dbReference type="RefSeq" id="WP_262066799.1">
    <property type="nucleotide sequence ID" value="NZ_JAMXOD010000016.1"/>
</dbReference>
<dbReference type="Pfam" id="PF13407">
    <property type="entry name" value="Peripla_BP_4"/>
    <property type="match status" value="1"/>
</dbReference>
<keyword evidence="3" id="KW-0732">Signal</keyword>
<accession>A0ABT1EB04</accession>
<keyword evidence="6" id="KW-1185">Reference proteome</keyword>